<protein>
    <recommendedName>
        <fullName evidence="4">Alcohol acetyltransferase</fullName>
    </recommendedName>
</protein>
<feature type="compositionally biased region" description="Pro residues" evidence="1">
    <location>
        <begin position="253"/>
        <end position="264"/>
    </location>
</feature>
<sequence length="517" mass="55925">MSLISLRQGDKPFLALVIRRHWASSPINQASPARSQSSLTTMRHLEKLRPLGKLEQVSASCHHLGFFNNIGLSAHYALSGSTCPAGFDLRRVIYSAARDVIRKHGILFAIPVNEDTPDTSYFASLSSIDLDQSIHFLQRSLPLAAGTDSDDKELDAILEDQHNTNFKSDYGTLPFWRLVILQAPGAETEFTASFIYHHALGDGVSGLVFHKAFQTALAAACSTSSSQSEAESRVTADEKVSILPPVEDLHPQPLAPHHPNPPGPGSKTRKEWSANSIRMPCRSRWASFCLSPGVSRAFFQECKGQETSVTAALSSIVASVLFTTLPEPEDTLTCIIPVSLRPWLSLPDDAARDAIGTYFDATRVSFTRPRQSSSNGRSGSPTDIWPGAREVSRALRDYLGNVSPTGEPYTAIAVLKTIPDFSVVCRSMLGKPRDAAFEVTNIGVFSSSPQTGAPLWQVGRVMLSRSALASGAAVTVSIATGGDGSMTVGFSWQDGVVEDGVLDSVLRGAKKFFDRYQ</sequence>
<dbReference type="PANTHER" id="PTHR28037">
    <property type="entry name" value="ALCOHOL O-ACETYLTRANSFERASE 1-RELATED"/>
    <property type="match status" value="1"/>
</dbReference>
<dbReference type="STRING" id="1291518.A0A0D9PEG0"/>
<dbReference type="SUPFAM" id="SSF52777">
    <property type="entry name" value="CoA-dependent acyltransferases"/>
    <property type="match status" value="2"/>
</dbReference>
<gene>
    <name evidence="2" type="ORF">H634G_01324</name>
</gene>
<accession>A0A0D9PEG0</accession>
<dbReference type="AlphaFoldDB" id="A0A0D9PEG0"/>
<dbReference type="InterPro" id="IPR052058">
    <property type="entry name" value="Alcohol_O-acetyltransferase"/>
</dbReference>
<proteinExistence type="predicted"/>
<dbReference type="Gene3D" id="3.30.559.10">
    <property type="entry name" value="Chloramphenicol acetyltransferase-like domain"/>
    <property type="match status" value="1"/>
</dbReference>
<dbReference type="OrthoDB" id="2150604at2759"/>
<dbReference type="GO" id="GO:0008080">
    <property type="term" value="F:N-acetyltransferase activity"/>
    <property type="evidence" value="ECO:0007669"/>
    <property type="project" value="TreeGrafter"/>
</dbReference>
<feature type="region of interest" description="Disordered" evidence="1">
    <location>
        <begin position="246"/>
        <end position="271"/>
    </location>
</feature>
<evidence type="ECO:0000313" key="3">
    <source>
        <dbReference type="Proteomes" id="UP000054544"/>
    </source>
</evidence>
<evidence type="ECO:0008006" key="4">
    <source>
        <dbReference type="Google" id="ProtNLM"/>
    </source>
</evidence>
<keyword evidence="3" id="KW-1185">Reference proteome</keyword>
<dbReference type="EMBL" id="KE384721">
    <property type="protein sequence ID" value="KJK83195.1"/>
    <property type="molecule type" value="Genomic_DNA"/>
</dbReference>
<name>A0A0D9PEG0_METAN</name>
<dbReference type="Pfam" id="PF07247">
    <property type="entry name" value="AATase"/>
    <property type="match status" value="1"/>
</dbReference>
<evidence type="ECO:0000256" key="1">
    <source>
        <dbReference type="SAM" id="MobiDB-lite"/>
    </source>
</evidence>
<reference evidence="3" key="1">
    <citation type="journal article" date="2014" name="BMC Genomics">
        <title>The genome sequence of the biocontrol fungus Metarhizium anisopliae and comparative genomics of Metarhizium species.</title>
        <authorList>
            <person name="Pattemore J.A."/>
            <person name="Hane J.K."/>
            <person name="Williams A.H."/>
            <person name="Wilson B.A."/>
            <person name="Stodart B.J."/>
            <person name="Ash G.J."/>
        </authorList>
    </citation>
    <scope>NUCLEOTIDE SEQUENCE [LARGE SCALE GENOMIC DNA]</scope>
    <source>
        <strain evidence="3">BRIP 53293</strain>
    </source>
</reference>
<dbReference type="Proteomes" id="UP000054544">
    <property type="component" value="Unassembled WGS sequence"/>
</dbReference>
<dbReference type="InterPro" id="IPR010828">
    <property type="entry name" value="Atf2/Sli1-like"/>
</dbReference>
<dbReference type="PANTHER" id="PTHR28037:SF1">
    <property type="entry name" value="ALCOHOL O-ACETYLTRANSFERASE 1-RELATED"/>
    <property type="match status" value="1"/>
</dbReference>
<evidence type="ECO:0000313" key="2">
    <source>
        <dbReference type="EMBL" id="KJK83195.1"/>
    </source>
</evidence>
<dbReference type="InterPro" id="IPR023213">
    <property type="entry name" value="CAT-like_dom_sf"/>
</dbReference>
<organism evidence="2 3">
    <name type="scientific">Metarhizium anisopliae BRIP 53293</name>
    <dbReference type="NCBI Taxonomy" id="1291518"/>
    <lineage>
        <taxon>Eukaryota</taxon>
        <taxon>Fungi</taxon>
        <taxon>Dikarya</taxon>
        <taxon>Ascomycota</taxon>
        <taxon>Pezizomycotina</taxon>
        <taxon>Sordariomycetes</taxon>
        <taxon>Hypocreomycetidae</taxon>
        <taxon>Hypocreales</taxon>
        <taxon>Clavicipitaceae</taxon>
        <taxon>Metarhizium</taxon>
    </lineage>
</organism>